<dbReference type="Pfam" id="PF25222">
    <property type="entry name" value="DUF7840"/>
    <property type="match status" value="1"/>
</dbReference>
<name>A0A0C2HS13_9BACT</name>
<evidence type="ECO:0000256" key="1">
    <source>
        <dbReference type="SAM" id="MobiDB-lite"/>
    </source>
</evidence>
<dbReference type="InterPro" id="IPR025178">
    <property type="entry name" value="Lnb_N"/>
</dbReference>
<keyword evidence="6" id="KW-1185">Reference proteome</keyword>
<comment type="caution">
    <text evidence="5">The sequence shown here is derived from an EMBL/GenBank/DDBJ whole genome shotgun (WGS) entry which is preliminary data.</text>
</comment>
<dbReference type="InterPro" id="IPR057162">
    <property type="entry name" value="DUF7840"/>
</dbReference>
<feature type="region of interest" description="Disordered" evidence="1">
    <location>
        <begin position="389"/>
        <end position="409"/>
    </location>
</feature>
<dbReference type="Pfam" id="PF25225">
    <property type="entry name" value="DUF7843"/>
    <property type="match status" value="1"/>
</dbReference>
<evidence type="ECO:0000259" key="3">
    <source>
        <dbReference type="Pfam" id="PF25222"/>
    </source>
</evidence>
<dbReference type="Pfam" id="PF13387">
    <property type="entry name" value="Lnb_N"/>
    <property type="match status" value="1"/>
</dbReference>
<sequence length="623" mass="71045">MCAILLFAAPVPAEQTGIQRAALIEDAEIRGLAEARPWQIFLRYRAQGRGYKSLVDDPDYFLSPSGKRDPQKELAASITALFEPAEKGDDHFACRFPARTEWLVEALEIDRAALPQPVCRKLDEAIATVDPRTAVLVFPAAHNNGPASMFGHTLLRIGSSYQSELLSYAINYAAFSTDTNGLIYAFKGLFGFYDGYFTVLPYYEKLNDYSDLEHRDVWEYRLNLTPEEVRRLVLHSWELQGIASDYYFFDENCSFMLLFLLEAARPEIELAQEYWDRLSFWVIPADTIATVRRAGLIEEVKYRPSLASRIQHRASLLSPEAAHLAYSVATQKIPADSLTEGQNFEEQRQILDLSAEYMRYRFSRKEIDENHFKKHFLPILMARSTLGPGETKAGEIPQPPQPEQGHDAGRWGTGIGVRDDRFFLELSWRPAYHDLLDPDEGFTQGAQINFFSLNSRYFPETRNLRLESFHLVDIFSLAPRDLFFKPVSWKVKGGLDRKPFSDGRDLLYLGVNTGGGMAWPFFSAGIFYLMAEADINLSDRFRDKTALGAGSSLGILTQLSPDWKAHLHGGALFYGLEQHEHYRIALDQNYRLSRRNGIMLKGLWERSFNQSRAEATIALTRYF</sequence>
<feature type="domain" description="DUF7843" evidence="4">
    <location>
        <begin position="31"/>
        <end position="105"/>
    </location>
</feature>
<feature type="domain" description="DUF7840" evidence="3">
    <location>
        <begin position="400"/>
        <end position="622"/>
    </location>
</feature>
<dbReference type="Proteomes" id="UP000035068">
    <property type="component" value="Unassembled WGS sequence"/>
</dbReference>
<organism evidence="5 6">
    <name type="scientific">Geoalkalibacter ferrihydriticus DSM 17813</name>
    <dbReference type="NCBI Taxonomy" id="1121915"/>
    <lineage>
        <taxon>Bacteria</taxon>
        <taxon>Pseudomonadati</taxon>
        <taxon>Thermodesulfobacteriota</taxon>
        <taxon>Desulfuromonadia</taxon>
        <taxon>Desulfuromonadales</taxon>
        <taxon>Geoalkalibacteraceae</taxon>
        <taxon>Geoalkalibacter</taxon>
    </lineage>
</organism>
<dbReference type="AlphaFoldDB" id="A0A0C2HS13"/>
<reference evidence="5 6" key="1">
    <citation type="submission" date="2014-12" db="EMBL/GenBank/DDBJ databases">
        <title>Genomes of Geoalkalibacter ferrihydriticus and Geoalkalibacter subterraneus, two haloalkaliphilic metal-reducing members of the Geobacteraceae.</title>
        <authorList>
            <person name="Badalamenti J.P."/>
            <person name="Torres C.I."/>
            <person name="Krajmalnik-Brown R."/>
            <person name="Bond D.R."/>
        </authorList>
    </citation>
    <scope>NUCLEOTIDE SEQUENCE [LARGE SCALE GENOMIC DNA]</scope>
    <source>
        <strain evidence="5 6">DSM 17813</strain>
    </source>
</reference>
<protein>
    <submittedName>
        <fullName evidence="5">Uncharacterized protein</fullName>
    </submittedName>
</protein>
<evidence type="ECO:0000313" key="6">
    <source>
        <dbReference type="Proteomes" id="UP000035068"/>
    </source>
</evidence>
<gene>
    <name evidence="5" type="ORF">GFER_16495</name>
</gene>
<evidence type="ECO:0000259" key="4">
    <source>
        <dbReference type="Pfam" id="PF25225"/>
    </source>
</evidence>
<dbReference type="InterPro" id="IPR057165">
    <property type="entry name" value="DUF7843"/>
</dbReference>
<evidence type="ECO:0000259" key="2">
    <source>
        <dbReference type="Pfam" id="PF13387"/>
    </source>
</evidence>
<feature type="domain" description="Lnb N-terminal periplasmic" evidence="2">
    <location>
        <begin position="124"/>
        <end position="291"/>
    </location>
</feature>
<accession>A0A0C2HS13</accession>
<proteinExistence type="predicted"/>
<dbReference type="EMBL" id="JWJD01000010">
    <property type="protein sequence ID" value="KIH75557.1"/>
    <property type="molecule type" value="Genomic_DNA"/>
</dbReference>
<evidence type="ECO:0000313" key="5">
    <source>
        <dbReference type="EMBL" id="KIH75557.1"/>
    </source>
</evidence>